<dbReference type="EMBL" id="FXTU01000010">
    <property type="protein sequence ID" value="SMP33705.1"/>
    <property type="molecule type" value="Genomic_DNA"/>
</dbReference>
<name>A0AA45WRV8_9BACL</name>
<dbReference type="Proteomes" id="UP001157946">
    <property type="component" value="Unassembled WGS sequence"/>
</dbReference>
<protein>
    <submittedName>
        <fullName evidence="1">Uncharacterized protein</fullName>
    </submittedName>
</protein>
<sequence>MLAYAVVLQDRTFIRVCLANQVSGEEAADKTFSRGGLATREANEKMFLESLAYLSDTP</sequence>
<keyword evidence="2" id="KW-1185">Reference proteome</keyword>
<proteinExistence type="predicted"/>
<organism evidence="1 2">
    <name type="scientific">Laceyella tengchongensis</name>
    <dbReference type="NCBI Taxonomy" id="574699"/>
    <lineage>
        <taxon>Bacteria</taxon>
        <taxon>Bacillati</taxon>
        <taxon>Bacillota</taxon>
        <taxon>Bacilli</taxon>
        <taxon>Bacillales</taxon>
        <taxon>Thermoactinomycetaceae</taxon>
        <taxon>Laceyella</taxon>
    </lineage>
</organism>
<gene>
    <name evidence="1" type="ORF">SAMN06265361_11011</name>
</gene>
<dbReference type="AlphaFoldDB" id="A0AA45WRV8"/>
<reference evidence="1" key="1">
    <citation type="submission" date="2017-05" db="EMBL/GenBank/DDBJ databases">
        <authorList>
            <person name="Varghese N."/>
            <person name="Submissions S."/>
        </authorList>
    </citation>
    <scope>NUCLEOTIDE SEQUENCE</scope>
    <source>
        <strain evidence="1">DSM 45262</strain>
    </source>
</reference>
<evidence type="ECO:0000313" key="2">
    <source>
        <dbReference type="Proteomes" id="UP001157946"/>
    </source>
</evidence>
<evidence type="ECO:0000313" key="1">
    <source>
        <dbReference type="EMBL" id="SMP33705.1"/>
    </source>
</evidence>
<comment type="caution">
    <text evidence="1">The sequence shown here is derived from an EMBL/GenBank/DDBJ whole genome shotgun (WGS) entry which is preliminary data.</text>
</comment>
<accession>A0AA45WRV8</accession>